<evidence type="ECO:0000313" key="1">
    <source>
        <dbReference type="EMBL" id="QHU30794.1"/>
    </source>
</evidence>
<protein>
    <submittedName>
        <fullName evidence="1">Uncharacterized protein</fullName>
    </submittedName>
</protein>
<sequence length="223" mass="26431">MDKIILICASGRSGSTTTQRIVNTIPNSNICGENAGALNSLLEFYKRIKNTSFTYIPGQKLVPASYAELIANNYKPCWYNSYDFKHISLLIKQLITDLFKNSPSTNVWGFKEIRYDSGNINYITEFKELFPQTKVIIQIRENIKLQAKSSWYKEDERKSIIYLHKLNKDLVDFYNKHRDYCFFITFEKMFDIKYIKKMFRFLNCDEHFNETLIREVLQNNMKD</sequence>
<accession>A0A6C0LMK4</accession>
<dbReference type="SUPFAM" id="SSF52540">
    <property type="entry name" value="P-loop containing nucleoside triphosphate hydrolases"/>
    <property type="match status" value="1"/>
</dbReference>
<dbReference type="EMBL" id="MN740520">
    <property type="protein sequence ID" value="QHU30794.1"/>
    <property type="molecule type" value="Genomic_DNA"/>
</dbReference>
<organism evidence="1">
    <name type="scientific">viral metagenome</name>
    <dbReference type="NCBI Taxonomy" id="1070528"/>
    <lineage>
        <taxon>unclassified sequences</taxon>
        <taxon>metagenomes</taxon>
        <taxon>organismal metagenomes</taxon>
    </lineage>
</organism>
<proteinExistence type="predicted"/>
<reference evidence="1" key="1">
    <citation type="journal article" date="2020" name="Nature">
        <title>Giant virus diversity and host interactions through global metagenomics.</title>
        <authorList>
            <person name="Schulz F."/>
            <person name="Roux S."/>
            <person name="Paez-Espino D."/>
            <person name="Jungbluth S."/>
            <person name="Walsh D.A."/>
            <person name="Denef V.J."/>
            <person name="McMahon K.D."/>
            <person name="Konstantinidis K.T."/>
            <person name="Eloe-Fadrosh E.A."/>
            <person name="Kyrpides N.C."/>
            <person name="Woyke T."/>
        </authorList>
    </citation>
    <scope>NUCLEOTIDE SEQUENCE</scope>
    <source>
        <strain evidence="1">GVMAG-M-3300027892-73</strain>
    </source>
</reference>
<dbReference type="AlphaFoldDB" id="A0A6C0LMK4"/>
<dbReference type="InterPro" id="IPR027417">
    <property type="entry name" value="P-loop_NTPase"/>
</dbReference>
<dbReference type="Gene3D" id="3.40.50.300">
    <property type="entry name" value="P-loop containing nucleotide triphosphate hydrolases"/>
    <property type="match status" value="1"/>
</dbReference>
<name>A0A6C0LMK4_9ZZZZ</name>